<protein>
    <submittedName>
        <fullName evidence="2">Uncharacterized protein</fullName>
    </submittedName>
</protein>
<dbReference type="EMBL" id="JAROKS010000006">
    <property type="protein sequence ID" value="KAK1802568.1"/>
    <property type="molecule type" value="Genomic_DNA"/>
</dbReference>
<accession>A0AAD8ZQU8</accession>
<feature type="region of interest" description="Disordered" evidence="1">
    <location>
        <begin position="1"/>
        <end position="23"/>
    </location>
</feature>
<evidence type="ECO:0000313" key="2">
    <source>
        <dbReference type="EMBL" id="KAK1802568.1"/>
    </source>
</evidence>
<keyword evidence="3" id="KW-1185">Reference proteome</keyword>
<feature type="region of interest" description="Disordered" evidence="1">
    <location>
        <begin position="57"/>
        <end position="77"/>
    </location>
</feature>
<name>A0AAD8ZQU8_9TELE</name>
<proteinExistence type="predicted"/>
<feature type="compositionally biased region" description="Polar residues" evidence="1">
    <location>
        <begin position="57"/>
        <end position="68"/>
    </location>
</feature>
<comment type="caution">
    <text evidence="2">The sequence shown here is derived from an EMBL/GenBank/DDBJ whole genome shotgun (WGS) entry which is preliminary data.</text>
</comment>
<reference evidence="2" key="1">
    <citation type="submission" date="2023-03" db="EMBL/GenBank/DDBJ databases">
        <title>Electrophorus voltai genome.</title>
        <authorList>
            <person name="Bian C."/>
        </authorList>
    </citation>
    <scope>NUCLEOTIDE SEQUENCE</scope>
    <source>
        <strain evidence="2">CB-2022</strain>
        <tissue evidence="2">Muscle</tissue>
    </source>
</reference>
<gene>
    <name evidence="2" type="ORF">P4O66_004161</name>
</gene>
<evidence type="ECO:0000256" key="1">
    <source>
        <dbReference type="SAM" id="MobiDB-lite"/>
    </source>
</evidence>
<evidence type="ECO:0000313" key="3">
    <source>
        <dbReference type="Proteomes" id="UP001239994"/>
    </source>
</evidence>
<dbReference type="Proteomes" id="UP001239994">
    <property type="component" value="Unassembled WGS sequence"/>
</dbReference>
<feature type="region of interest" description="Disordered" evidence="1">
    <location>
        <begin position="142"/>
        <end position="175"/>
    </location>
</feature>
<sequence length="440" mass="48351">MISFSVRRHGFAQHASPAPPTKASGGGGAFGWHVCSVLTRASLVSVKLAIPFQTNRQYSSHAGSTQRGEASPPSAGCSPAVITPEWDLILPPLSYRFANREQLFKTTTGVTQSNAADSTCQCHWTAIVSTMDSICQDHGQHLPGPRTAPARTTGSVCQDRRQRLPGPPTASARTTDSVCQDHGQRLWPLFFISLSAQNYTLPNLNYTLPYLNYTLPNLNYTLPYLNYTLPNLNYTLPPNLDSISPRGCPDYVLLCKTMTERDKERETSILSKYSSLGVCYMLFEPQYRYGLTGKWPQSQAVPVQKHLPEVLMPCNVTPKVLKHTDLMGDSKKKRGQGPQALLPAAEPPGAPGSATGNPDSSGSWMVSGACGCRAIEEPQTVDERRYVTLPWWRRSHFAARSPGGRQARQRRGRALRCYHSASAALAVCQCRERRSGYGPI</sequence>
<dbReference type="AlphaFoldDB" id="A0AAD8ZQU8"/>
<organism evidence="2 3">
    <name type="scientific">Electrophorus voltai</name>
    <dbReference type="NCBI Taxonomy" id="2609070"/>
    <lineage>
        <taxon>Eukaryota</taxon>
        <taxon>Metazoa</taxon>
        <taxon>Chordata</taxon>
        <taxon>Craniata</taxon>
        <taxon>Vertebrata</taxon>
        <taxon>Euteleostomi</taxon>
        <taxon>Actinopterygii</taxon>
        <taxon>Neopterygii</taxon>
        <taxon>Teleostei</taxon>
        <taxon>Ostariophysi</taxon>
        <taxon>Gymnotiformes</taxon>
        <taxon>Gymnotoidei</taxon>
        <taxon>Gymnotidae</taxon>
        <taxon>Electrophorus</taxon>
    </lineage>
</organism>
<feature type="compositionally biased region" description="Basic residues" evidence="1">
    <location>
        <begin position="1"/>
        <end position="11"/>
    </location>
</feature>
<feature type="region of interest" description="Disordered" evidence="1">
    <location>
        <begin position="328"/>
        <end position="362"/>
    </location>
</feature>